<gene>
    <name evidence="1" type="ORF">A7P90_06895</name>
</gene>
<dbReference type="Proteomes" id="UP000077589">
    <property type="component" value="Unassembled WGS sequence"/>
</dbReference>
<dbReference type="InterPro" id="IPR013443">
    <property type="entry name" value="CRISPR-assoc_prot_Csx16"/>
</dbReference>
<dbReference type="NCBIfam" id="TIGR02620">
    <property type="entry name" value="cas_VVA1548"/>
    <property type="match status" value="1"/>
</dbReference>
<organism evidence="1 2">
    <name type="scientific">Eikenella corrodens</name>
    <dbReference type="NCBI Taxonomy" id="539"/>
    <lineage>
        <taxon>Bacteria</taxon>
        <taxon>Pseudomonadati</taxon>
        <taxon>Pseudomonadota</taxon>
        <taxon>Betaproteobacteria</taxon>
        <taxon>Neisseriales</taxon>
        <taxon>Neisseriaceae</taxon>
        <taxon>Eikenella</taxon>
    </lineage>
</organism>
<comment type="caution">
    <text evidence="1">The sequence shown here is derived from an EMBL/GenBank/DDBJ whole genome shotgun (WGS) entry which is preliminary data.</text>
</comment>
<evidence type="ECO:0000313" key="2">
    <source>
        <dbReference type="Proteomes" id="UP000077589"/>
    </source>
</evidence>
<accession>A0A1A9RKR9</accession>
<name>A0A1A9RKR9_EIKCO</name>
<dbReference type="RefSeq" id="WP_049257647.1">
    <property type="nucleotide sequence ID" value="NZ_JVFA01000003.1"/>
</dbReference>
<proteinExistence type="predicted"/>
<dbReference type="Pfam" id="PF09652">
    <property type="entry name" value="Cas_VVA1548"/>
    <property type="match status" value="1"/>
</dbReference>
<dbReference type="OrthoDB" id="8548152at2"/>
<reference evidence="2" key="1">
    <citation type="submission" date="2016-05" db="EMBL/GenBank/DDBJ databases">
        <title>Draft genome of Corynebacterium afermentans subsp. afermentans LCDC 88199T.</title>
        <authorList>
            <person name="Bernier A.-M."/>
            <person name="Bernard K."/>
        </authorList>
    </citation>
    <scope>NUCLEOTIDE SEQUENCE [LARGE SCALE GENOMIC DNA]</scope>
    <source>
        <strain evidence="2">NML04-0072</strain>
    </source>
</reference>
<evidence type="ECO:0000313" key="1">
    <source>
        <dbReference type="EMBL" id="OAM18644.1"/>
    </source>
</evidence>
<dbReference type="AlphaFoldDB" id="A0A1A9RKR9"/>
<sequence length="99" mass="11225">MTTYFVSRHTGAIEWIKQQPQWQIDEFTQHLDVTRIQAGDMVLGTLPLHLAAEVCSRGAKFYFLMLPQQFAERGNEHTVAAMSAAGATLQRFEVKKISE</sequence>
<dbReference type="EMBL" id="LXSG01000033">
    <property type="protein sequence ID" value="OAM18644.1"/>
    <property type="molecule type" value="Genomic_DNA"/>
</dbReference>
<protein>
    <submittedName>
        <fullName evidence="1">Putative CRISPR-associated protein</fullName>
    </submittedName>
</protein>